<keyword evidence="7 8" id="KW-0326">Glycosidase</keyword>
<name>A0ABQ8EY85_9FUNG</name>
<proteinExistence type="inferred from homology"/>
<keyword evidence="6" id="KW-0325">Glycoprotein</keyword>
<evidence type="ECO:0000256" key="4">
    <source>
        <dbReference type="ARBA" id="ARBA00022729"/>
    </source>
</evidence>
<evidence type="ECO:0000256" key="6">
    <source>
        <dbReference type="ARBA" id="ARBA00023180"/>
    </source>
</evidence>
<evidence type="ECO:0000313" key="10">
    <source>
        <dbReference type="Proteomes" id="UP001648503"/>
    </source>
</evidence>
<dbReference type="Pfam" id="PF03663">
    <property type="entry name" value="Glyco_hydro_76"/>
    <property type="match status" value="1"/>
</dbReference>
<evidence type="ECO:0000256" key="7">
    <source>
        <dbReference type="ARBA" id="ARBA00023295"/>
    </source>
</evidence>
<dbReference type="SUPFAM" id="SSF48208">
    <property type="entry name" value="Six-hairpin glycosidases"/>
    <property type="match status" value="1"/>
</dbReference>
<reference evidence="9 10" key="1">
    <citation type="submission" date="2021-02" db="EMBL/GenBank/DDBJ databases">
        <title>Variation within the Batrachochytrium salamandrivorans European outbreak.</title>
        <authorList>
            <person name="Kelly M."/>
            <person name="Pasmans F."/>
            <person name="Shea T.P."/>
            <person name="Munoz J.F."/>
            <person name="Carranza S."/>
            <person name="Cuomo C.A."/>
            <person name="Martel A."/>
        </authorList>
    </citation>
    <scope>NUCLEOTIDE SEQUENCE [LARGE SCALE GENOMIC DNA]</scope>
    <source>
        <strain evidence="9 10">AMFP18/2</strain>
    </source>
</reference>
<comment type="similarity">
    <text evidence="2 8">Belongs to the glycosyl hydrolase 76 family.</text>
</comment>
<keyword evidence="5 8" id="KW-0378">Hydrolase</keyword>
<evidence type="ECO:0000313" key="9">
    <source>
        <dbReference type="EMBL" id="KAH6587209.1"/>
    </source>
</evidence>
<dbReference type="PANTHER" id="PTHR12145">
    <property type="entry name" value="MANNAN ENDO-1,6-ALPHA-MANNOSIDASE DCW1"/>
    <property type="match status" value="1"/>
</dbReference>
<organism evidence="9 10">
    <name type="scientific">Batrachochytrium salamandrivorans</name>
    <dbReference type="NCBI Taxonomy" id="1357716"/>
    <lineage>
        <taxon>Eukaryota</taxon>
        <taxon>Fungi</taxon>
        <taxon>Fungi incertae sedis</taxon>
        <taxon>Chytridiomycota</taxon>
        <taxon>Chytridiomycota incertae sedis</taxon>
        <taxon>Chytridiomycetes</taxon>
        <taxon>Rhizophydiales</taxon>
        <taxon>Rhizophydiales incertae sedis</taxon>
        <taxon>Batrachochytrium</taxon>
    </lineage>
</organism>
<evidence type="ECO:0000256" key="8">
    <source>
        <dbReference type="PIRNR" id="PIRNR016302"/>
    </source>
</evidence>
<keyword evidence="10" id="KW-1185">Reference proteome</keyword>
<protein>
    <recommendedName>
        <fullName evidence="3 8">Mannan endo-1,6-alpha-mannosidase</fullName>
        <ecNumber evidence="3 8">3.2.1.101</ecNumber>
    </recommendedName>
</protein>
<evidence type="ECO:0000256" key="3">
    <source>
        <dbReference type="ARBA" id="ARBA00012350"/>
    </source>
</evidence>
<dbReference type="PIRSF" id="PIRSF016302">
    <property type="entry name" value="Man_a_manosd"/>
    <property type="match status" value="1"/>
</dbReference>
<dbReference type="EC" id="3.2.1.101" evidence="3 8"/>
<keyword evidence="4" id="KW-0732">Signal</keyword>
<dbReference type="Proteomes" id="UP001648503">
    <property type="component" value="Unassembled WGS sequence"/>
</dbReference>
<dbReference type="InterPro" id="IPR008928">
    <property type="entry name" value="6-hairpin_glycosidase_sf"/>
</dbReference>
<evidence type="ECO:0000256" key="2">
    <source>
        <dbReference type="ARBA" id="ARBA00009699"/>
    </source>
</evidence>
<evidence type="ECO:0000256" key="5">
    <source>
        <dbReference type="ARBA" id="ARBA00022801"/>
    </source>
</evidence>
<evidence type="ECO:0000256" key="1">
    <source>
        <dbReference type="ARBA" id="ARBA00001452"/>
    </source>
</evidence>
<sequence>MFVSISQPHLLPLTFVVTALLNFSIRSTYAATLVPTDPASISLAIGGIARTASGYYTPSSDGAIPQNGASDASGIQWYESGIYFGAMMDYGKVTNDGQYMAKTVGALYNASYGPLQSFLGPYARISETLLGRWNDDIMWWALGPLTGAEVFGVTATMGKYKYIDLVVNTYTQVWEQWDPTTCGGGIYWSRDRTAKNNQGTYKSVITNVQFILAAARLAVLTGNTTYTTQAAQVYTWMKTIGLITPTFHLYDGANAPTCSPLNAMELSYSLGILMGGLGMMFKATGDAVYQTDAAQFLDVGLGLYAPASSGGVLADPCETTSAGCKPNEVSPKGTFLRGLGYLYRGVSDPAIKTKIQTLVEVSAASMVTHSCDASWNCGNVWTASGGKPSTDFHSQLNSLELMIALAVVHTPASIAGGSVLSESVATTGVSSVSGDQSHGNTATTTKNAGVGSGLEFADRVFLLGSVGISMMVVGVVSRVHWW</sequence>
<dbReference type="Gene3D" id="1.50.10.20">
    <property type="match status" value="1"/>
</dbReference>
<comment type="catalytic activity">
    <reaction evidence="1 8">
        <text>Random hydrolysis of (1-&gt;6)-alpha-D-mannosidic linkages in unbranched (1-&gt;6)-mannans.</text>
        <dbReference type="EC" id="3.2.1.101"/>
    </reaction>
</comment>
<gene>
    <name evidence="9" type="ORF">BASA50_001342</name>
</gene>
<dbReference type="PANTHER" id="PTHR12145:SF36">
    <property type="entry name" value="MANNAN ENDO-1,6-ALPHA-MANNOSIDASE DCW1"/>
    <property type="match status" value="1"/>
</dbReference>
<dbReference type="InterPro" id="IPR014480">
    <property type="entry name" value="Mannan-1_6-alpha_mannosidase"/>
</dbReference>
<dbReference type="InterPro" id="IPR005198">
    <property type="entry name" value="Glyco_hydro_76"/>
</dbReference>
<dbReference type="EMBL" id="JAFCIX010000567">
    <property type="protein sequence ID" value="KAH6587209.1"/>
    <property type="molecule type" value="Genomic_DNA"/>
</dbReference>
<comment type="caution">
    <text evidence="9">The sequence shown here is derived from an EMBL/GenBank/DDBJ whole genome shotgun (WGS) entry which is preliminary data.</text>
</comment>
<accession>A0ABQ8EY85</accession>